<evidence type="ECO:0000256" key="3">
    <source>
        <dbReference type="ARBA" id="ARBA00012251"/>
    </source>
</evidence>
<evidence type="ECO:0000256" key="2">
    <source>
        <dbReference type="ARBA" id="ARBA00004906"/>
    </source>
</evidence>
<organism evidence="11 12">
    <name type="scientific">Triparma retinervis</name>
    <dbReference type="NCBI Taxonomy" id="2557542"/>
    <lineage>
        <taxon>Eukaryota</taxon>
        <taxon>Sar</taxon>
        <taxon>Stramenopiles</taxon>
        <taxon>Ochrophyta</taxon>
        <taxon>Bolidophyceae</taxon>
        <taxon>Parmales</taxon>
        <taxon>Triparmaceae</taxon>
        <taxon>Triparma</taxon>
    </lineage>
</organism>
<dbReference type="GO" id="GO:0061630">
    <property type="term" value="F:ubiquitin protein ligase activity"/>
    <property type="evidence" value="ECO:0007669"/>
    <property type="project" value="UniProtKB-EC"/>
</dbReference>
<dbReference type="GO" id="GO:0008270">
    <property type="term" value="F:zinc ion binding"/>
    <property type="evidence" value="ECO:0007669"/>
    <property type="project" value="UniProtKB-KW"/>
</dbReference>
<dbReference type="Gene3D" id="1.20.120.1750">
    <property type="match status" value="1"/>
</dbReference>
<keyword evidence="4" id="KW-0808">Transferase</keyword>
<evidence type="ECO:0000256" key="5">
    <source>
        <dbReference type="ARBA" id="ARBA00022723"/>
    </source>
</evidence>
<accession>A0A9W7AZN7</accession>
<dbReference type="OrthoDB" id="202881at2759"/>
<evidence type="ECO:0000259" key="10">
    <source>
        <dbReference type="PROSITE" id="PS51873"/>
    </source>
</evidence>
<dbReference type="InterPro" id="IPR054694">
    <property type="entry name" value="Parkin-like_IBR"/>
</dbReference>
<dbReference type="SUPFAM" id="SSF57850">
    <property type="entry name" value="RING/U-box"/>
    <property type="match status" value="1"/>
</dbReference>
<dbReference type="EC" id="2.3.2.31" evidence="3"/>
<proteinExistence type="predicted"/>
<dbReference type="EMBL" id="BRXZ01001723">
    <property type="protein sequence ID" value="GMH77334.1"/>
    <property type="molecule type" value="Genomic_DNA"/>
</dbReference>
<keyword evidence="8" id="KW-0833">Ubl conjugation pathway</keyword>
<comment type="caution">
    <text evidence="11">The sequence shown here is derived from an EMBL/GenBank/DDBJ whole genome shotgun (WGS) entry which is preliminary data.</text>
</comment>
<evidence type="ECO:0000256" key="1">
    <source>
        <dbReference type="ARBA" id="ARBA00001798"/>
    </source>
</evidence>
<feature type="domain" description="RING-type" evidence="10">
    <location>
        <begin position="1"/>
        <end position="239"/>
    </location>
</feature>
<dbReference type="GO" id="GO:0016567">
    <property type="term" value="P:protein ubiquitination"/>
    <property type="evidence" value="ECO:0007669"/>
    <property type="project" value="InterPro"/>
</dbReference>
<gene>
    <name evidence="11" type="ORF">TrRE_jg4436</name>
</gene>
<keyword evidence="6" id="KW-0677">Repeat</keyword>
<reference evidence="11" key="1">
    <citation type="submission" date="2022-07" db="EMBL/GenBank/DDBJ databases">
        <title>Genome analysis of Parmales, a sister group of diatoms, reveals the evolutionary specialization of diatoms from phago-mixotrophs to photoautotrophs.</title>
        <authorList>
            <person name="Ban H."/>
            <person name="Sato S."/>
            <person name="Yoshikawa S."/>
            <person name="Kazumasa Y."/>
            <person name="Nakamura Y."/>
            <person name="Ichinomiya M."/>
            <person name="Saitoh K."/>
            <person name="Sato N."/>
            <person name="Blanc-Mathieu R."/>
            <person name="Endo H."/>
            <person name="Kuwata A."/>
            <person name="Ogata H."/>
        </authorList>
    </citation>
    <scope>NUCLEOTIDE SEQUENCE</scope>
</reference>
<evidence type="ECO:0000256" key="9">
    <source>
        <dbReference type="ARBA" id="ARBA00022833"/>
    </source>
</evidence>
<dbReference type="Proteomes" id="UP001165082">
    <property type="component" value="Unassembled WGS sequence"/>
</dbReference>
<comment type="catalytic activity">
    <reaction evidence="1">
        <text>[E2 ubiquitin-conjugating enzyme]-S-ubiquitinyl-L-cysteine + [acceptor protein]-L-lysine = [E2 ubiquitin-conjugating enzyme]-L-cysteine + [acceptor protein]-N(6)-ubiquitinyl-L-lysine.</text>
        <dbReference type="EC" id="2.3.2.31"/>
    </reaction>
</comment>
<evidence type="ECO:0000256" key="8">
    <source>
        <dbReference type="ARBA" id="ARBA00022786"/>
    </source>
</evidence>
<evidence type="ECO:0000313" key="11">
    <source>
        <dbReference type="EMBL" id="GMH77334.1"/>
    </source>
</evidence>
<dbReference type="PROSITE" id="PS51873">
    <property type="entry name" value="TRIAD"/>
    <property type="match status" value="1"/>
</dbReference>
<evidence type="ECO:0000256" key="4">
    <source>
        <dbReference type="ARBA" id="ARBA00022679"/>
    </source>
</evidence>
<evidence type="ECO:0000256" key="7">
    <source>
        <dbReference type="ARBA" id="ARBA00022771"/>
    </source>
</evidence>
<dbReference type="PANTHER" id="PTHR11685">
    <property type="entry name" value="RBR FAMILY RING FINGER AND IBR DOMAIN-CONTAINING"/>
    <property type="match status" value="1"/>
</dbReference>
<keyword evidence="9" id="KW-0862">Zinc</keyword>
<dbReference type="InterPro" id="IPR031127">
    <property type="entry name" value="E3_UB_ligase_RBR"/>
</dbReference>
<dbReference type="InterPro" id="IPR044066">
    <property type="entry name" value="TRIAD_supradom"/>
</dbReference>
<evidence type="ECO:0000313" key="12">
    <source>
        <dbReference type="Proteomes" id="UP001165082"/>
    </source>
</evidence>
<keyword evidence="7" id="KW-0863">Zinc-finger</keyword>
<keyword evidence="5" id="KW-0479">Metal-binding</keyword>
<name>A0A9W7AZN7_9STRA</name>
<protein>
    <recommendedName>
        <fullName evidence="3">RBR-type E3 ubiquitin transferase</fullName>
        <ecNumber evidence="3">2.3.2.31</ecNumber>
    </recommendedName>
</protein>
<evidence type="ECO:0000256" key="6">
    <source>
        <dbReference type="ARBA" id="ARBA00022737"/>
    </source>
</evidence>
<keyword evidence="12" id="KW-1185">Reference proteome</keyword>
<comment type="pathway">
    <text evidence="2">Protein modification; protein ubiquitination.</text>
</comment>
<dbReference type="AlphaFoldDB" id="A0A9W7AZN7"/>
<sequence length="242" mass="27352">MCNSEDVTDLDVRRCVGKAAGFWGGGEKERELARWEEWSVKSGLAKSSGAGMEAVVSCPTVDCTGLFVADARKRRSKTDRECKSYYSIFRLTYRPPMKNGNDKRRVWCDLCKAGFCIVCRRKWTQPRKRFREMTEQQRHGVFYGPNVTPPTDTHSGKSCVAFKGGNIKISDNNFVAENVKNCPFCSLAVERTYGCNHISCRCGRHWCFVCEESWNRVHYQCRDETGTTFSRGGGANGDCLVS</sequence>
<dbReference type="Pfam" id="PF22605">
    <property type="entry name" value="IBR_2"/>
    <property type="match status" value="1"/>
</dbReference>